<dbReference type="InterPro" id="IPR000873">
    <property type="entry name" value="AMP-dep_synth/lig_dom"/>
</dbReference>
<feature type="domain" description="AMP-binding enzyme C-terminal" evidence="7">
    <location>
        <begin position="456"/>
        <end position="530"/>
    </location>
</feature>
<keyword evidence="3" id="KW-0436">Ligase</keyword>
<feature type="domain" description="AMP-dependent synthetase/ligase" evidence="6">
    <location>
        <begin position="21"/>
        <end position="406"/>
    </location>
</feature>
<dbReference type="EMBL" id="JAWXYG010000009">
    <property type="protein sequence ID" value="KAK4262011.1"/>
    <property type="molecule type" value="Genomic_DNA"/>
</dbReference>
<evidence type="ECO:0000256" key="5">
    <source>
        <dbReference type="ARBA" id="ARBA00022840"/>
    </source>
</evidence>
<evidence type="ECO:0000256" key="3">
    <source>
        <dbReference type="ARBA" id="ARBA00022598"/>
    </source>
</evidence>
<dbReference type="Pfam" id="PF00501">
    <property type="entry name" value="AMP-binding"/>
    <property type="match status" value="1"/>
</dbReference>
<keyword evidence="4" id="KW-0547">Nucleotide-binding</keyword>
<evidence type="ECO:0000256" key="2">
    <source>
        <dbReference type="ARBA" id="ARBA00006432"/>
    </source>
</evidence>
<dbReference type="InterPro" id="IPR045851">
    <property type="entry name" value="AMP-bd_C_sf"/>
</dbReference>
<evidence type="ECO:0000313" key="9">
    <source>
        <dbReference type="Proteomes" id="UP001293593"/>
    </source>
</evidence>
<dbReference type="InterPro" id="IPR025110">
    <property type="entry name" value="AMP-bd_C"/>
</dbReference>
<dbReference type="GO" id="GO:0016874">
    <property type="term" value="F:ligase activity"/>
    <property type="evidence" value="ECO:0007669"/>
    <property type="project" value="UniProtKB-KW"/>
</dbReference>
<organism evidence="8 9">
    <name type="scientific">Acacia crassicarpa</name>
    <name type="common">northern wattle</name>
    <dbReference type="NCBI Taxonomy" id="499986"/>
    <lineage>
        <taxon>Eukaryota</taxon>
        <taxon>Viridiplantae</taxon>
        <taxon>Streptophyta</taxon>
        <taxon>Embryophyta</taxon>
        <taxon>Tracheophyta</taxon>
        <taxon>Spermatophyta</taxon>
        <taxon>Magnoliopsida</taxon>
        <taxon>eudicotyledons</taxon>
        <taxon>Gunneridae</taxon>
        <taxon>Pentapetalae</taxon>
        <taxon>rosids</taxon>
        <taxon>fabids</taxon>
        <taxon>Fabales</taxon>
        <taxon>Fabaceae</taxon>
        <taxon>Caesalpinioideae</taxon>
        <taxon>mimosoid clade</taxon>
        <taxon>Acacieae</taxon>
        <taxon>Acacia</taxon>
    </lineage>
</organism>
<dbReference type="AlphaFoldDB" id="A0AAE1J1I8"/>
<dbReference type="Gene3D" id="3.30.300.30">
    <property type="match status" value="1"/>
</dbReference>
<sequence length="544" mass="59888">MKGAPSACSANYVSMTPIRFLERAATVHADKPSIVYGGLWFSWKETHGRCLSLASALLNLGISHLDIVAALAPNIPELYELHFAVPMAGAVISALNTNLDATTLSVILEQLEAKIMFVDYQFIEVVLNSFNIISHGKCKPPQLVVIHDYNKQPSFIFKNLPPDTLNFNQLLEKGRADFEIRMPTNECDPISVNYTSGSTGTPKGAVYSHRGAYLNSLAAISRFDMKPMPVFLWTVDMFRCNGWCFTWAMAALGGTNICLRNVSAKAMFDEISLHNVTHLCGPPALLNVIADAPQSEKKPLPLGVSITVAGVLPPFQVFHKVAELGFSVNVGYGMTEAMGPVLVRPWKPNSGDELTEHISYGDEGLTLFMMEGFDVKDPNTMKSTPCDGKTIGEIMFRGNTMMLGYLKNQQLTKEAFREGWYRTGDLGTKQKDGSIRLKDRAKDMIYSSGEAVSSLEVEAVLLSHPKVLNAAVVGKYDEQMVESPFAVIKLKEGCWTTVEDIIRFCKARLDTHMVPQSVVFGDLPVNSTGKVQKFLIREKIKCGG</sequence>
<protein>
    <recommendedName>
        <fullName evidence="10">4-coumarate--CoA ligase</fullName>
    </recommendedName>
</protein>
<evidence type="ECO:0000256" key="4">
    <source>
        <dbReference type="ARBA" id="ARBA00022741"/>
    </source>
</evidence>
<accession>A0AAE1J1I8</accession>
<comment type="caution">
    <text evidence="8">The sequence shown here is derived from an EMBL/GenBank/DDBJ whole genome shotgun (WGS) entry which is preliminary data.</text>
</comment>
<dbReference type="InterPro" id="IPR042099">
    <property type="entry name" value="ANL_N_sf"/>
</dbReference>
<dbReference type="GO" id="GO:0005524">
    <property type="term" value="F:ATP binding"/>
    <property type="evidence" value="ECO:0007669"/>
    <property type="project" value="UniProtKB-KW"/>
</dbReference>
<evidence type="ECO:0000256" key="1">
    <source>
        <dbReference type="ARBA" id="ARBA00004514"/>
    </source>
</evidence>
<dbReference type="PANTHER" id="PTHR43859">
    <property type="entry name" value="ACYL-ACTIVATING ENZYME"/>
    <property type="match status" value="1"/>
</dbReference>
<evidence type="ECO:0000259" key="7">
    <source>
        <dbReference type="Pfam" id="PF13193"/>
    </source>
</evidence>
<gene>
    <name evidence="8" type="ORF">QN277_027627</name>
</gene>
<dbReference type="PROSITE" id="PS00455">
    <property type="entry name" value="AMP_BINDING"/>
    <property type="match status" value="1"/>
</dbReference>
<dbReference type="GO" id="GO:0005829">
    <property type="term" value="C:cytosol"/>
    <property type="evidence" value="ECO:0007669"/>
    <property type="project" value="UniProtKB-SubCell"/>
</dbReference>
<dbReference type="Proteomes" id="UP001293593">
    <property type="component" value="Unassembled WGS sequence"/>
</dbReference>
<comment type="similarity">
    <text evidence="2">Belongs to the ATP-dependent AMP-binding enzyme family.</text>
</comment>
<dbReference type="Pfam" id="PF13193">
    <property type="entry name" value="AMP-binding_C"/>
    <property type="match status" value="1"/>
</dbReference>
<evidence type="ECO:0008006" key="10">
    <source>
        <dbReference type="Google" id="ProtNLM"/>
    </source>
</evidence>
<dbReference type="Gene3D" id="3.40.50.12780">
    <property type="entry name" value="N-terminal domain of ligase-like"/>
    <property type="match status" value="1"/>
</dbReference>
<keyword evidence="5" id="KW-0067">ATP-binding</keyword>
<dbReference type="InterPro" id="IPR020845">
    <property type="entry name" value="AMP-binding_CS"/>
</dbReference>
<proteinExistence type="inferred from homology"/>
<evidence type="ECO:0000259" key="6">
    <source>
        <dbReference type="Pfam" id="PF00501"/>
    </source>
</evidence>
<dbReference type="PANTHER" id="PTHR43859:SF11">
    <property type="entry name" value="4-COUMARATE--COA LIGASE"/>
    <property type="match status" value="1"/>
</dbReference>
<dbReference type="SUPFAM" id="SSF56801">
    <property type="entry name" value="Acetyl-CoA synthetase-like"/>
    <property type="match status" value="1"/>
</dbReference>
<keyword evidence="9" id="KW-1185">Reference proteome</keyword>
<reference evidence="8" key="1">
    <citation type="submission" date="2023-10" db="EMBL/GenBank/DDBJ databases">
        <title>Chromosome-level genome of the transformable northern wattle, Acacia crassicarpa.</title>
        <authorList>
            <person name="Massaro I."/>
            <person name="Sinha N.R."/>
            <person name="Poethig S."/>
            <person name="Leichty A.R."/>
        </authorList>
    </citation>
    <scope>NUCLEOTIDE SEQUENCE</scope>
    <source>
        <strain evidence="8">Acra3RX</strain>
        <tissue evidence="8">Leaf</tissue>
    </source>
</reference>
<comment type="subcellular location">
    <subcellularLocation>
        <location evidence="1">Cytoplasm</location>
        <location evidence="1">Cytosol</location>
    </subcellularLocation>
</comment>
<evidence type="ECO:0000313" key="8">
    <source>
        <dbReference type="EMBL" id="KAK4262011.1"/>
    </source>
</evidence>
<name>A0AAE1J1I8_9FABA</name>